<feature type="region of interest" description="Disordered" evidence="1">
    <location>
        <begin position="29"/>
        <end position="52"/>
    </location>
</feature>
<dbReference type="Proteomes" id="UP000663505">
    <property type="component" value="Chromosome"/>
</dbReference>
<name>A0A9X7W270_9BACL</name>
<gene>
    <name evidence="2" type="ORF">JZ786_09420</name>
</gene>
<protein>
    <submittedName>
        <fullName evidence="2">Uncharacterized protein</fullName>
    </submittedName>
</protein>
<dbReference type="EMBL" id="CP071182">
    <property type="protein sequence ID" value="QSO49117.1"/>
    <property type="molecule type" value="Genomic_DNA"/>
</dbReference>
<sequence>MGIGFVVTIILLAILLGVFSRQVLTTSEEAFRSEHEPANDDEHKDKPHFNAM</sequence>
<dbReference type="RefSeq" id="WP_206658431.1">
    <property type="nucleotide sequence ID" value="NZ_CP071182.1"/>
</dbReference>
<keyword evidence="3" id="KW-1185">Reference proteome</keyword>
<evidence type="ECO:0000313" key="2">
    <source>
        <dbReference type="EMBL" id="QSO49117.1"/>
    </source>
</evidence>
<dbReference type="KEGG" id="afx:JZ786_09420"/>
<dbReference type="AlphaFoldDB" id="A0A9X7W270"/>
<reference evidence="2 3" key="1">
    <citation type="submission" date="2021-02" db="EMBL/GenBank/DDBJ databases">
        <title>Alicyclobacillus curvatus sp. nov. and Alicyclobacillus mengziensis sp. nov., two acidophilic bacteria isolated from acid mine drainage.</title>
        <authorList>
            <person name="Huang Y."/>
        </authorList>
    </citation>
    <scope>NUCLEOTIDE SEQUENCE [LARGE SCALE GENOMIC DNA]</scope>
    <source>
        <strain evidence="2 3">S30H14</strain>
    </source>
</reference>
<accession>A0A9X7W270</accession>
<evidence type="ECO:0000256" key="1">
    <source>
        <dbReference type="SAM" id="MobiDB-lite"/>
    </source>
</evidence>
<evidence type="ECO:0000313" key="3">
    <source>
        <dbReference type="Proteomes" id="UP000663505"/>
    </source>
</evidence>
<proteinExistence type="predicted"/>
<organism evidence="2 3">
    <name type="scientific">Alicyclobacillus mengziensis</name>
    <dbReference type="NCBI Taxonomy" id="2931921"/>
    <lineage>
        <taxon>Bacteria</taxon>
        <taxon>Bacillati</taxon>
        <taxon>Bacillota</taxon>
        <taxon>Bacilli</taxon>
        <taxon>Bacillales</taxon>
        <taxon>Alicyclobacillaceae</taxon>
        <taxon>Alicyclobacillus</taxon>
    </lineage>
</organism>